<evidence type="ECO:0000259" key="2">
    <source>
        <dbReference type="Pfam" id="PF06773"/>
    </source>
</evidence>
<feature type="region of interest" description="Disordered" evidence="1">
    <location>
        <begin position="1"/>
        <end position="71"/>
    </location>
</feature>
<dbReference type="Pfam" id="PF06773">
    <property type="entry name" value="Bim_N"/>
    <property type="match status" value="1"/>
</dbReference>
<organism evidence="4 5">
    <name type="scientific">Eublepharis macularius</name>
    <name type="common">Leopard gecko</name>
    <name type="synonym">Cyrtodactylus macularius</name>
    <dbReference type="NCBI Taxonomy" id="481883"/>
    <lineage>
        <taxon>Eukaryota</taxon>
        <taxon>Metazoa</taxon>
        <taxon>Chordata</taxon>
        <taxon>Craniata</taxon>
        <taxon>Vertebrata</taxon>
        <taxon>Euteleostomi</taxon>
        <taxon>Lepidosauria</taxon>
        <taxon>Squamata</taxon>
        <taxon>Bifurcata</taxon>
        <taxon>Gekkota</taxon>
        <taxon>Eublepharidae</taxon>
        <taxon>Eublepharinae</taxon>
        <taxon>Eublepharis</taxon>
    </lineage>
</organism>
<dbReference type="PANTHER" id="PTHR12044:SF9">
    <property type="entry name" value="BCL-2-LIKE PROTEIN 11"/>
    <property type="match status" value="1"/>
</dbReference>
<dbReference type="InterPro" id="IPR015040">
    <property type="entry name" value="Bcl-x_interacting_BH3_dom"/>
</dbReference>
<proteinExistence type="predicted"/>
<dbReference type="GO" id="GO:0007127">
    <property type="term" value="P:meiosis I"/>
    <property type="evidence" value="ECO:0007669"/>
    <property type="project" value="TreeGrafter"/>
</dbReference>
<dbReference type="AlphaFoldDB" id="A0AA97L3H4"/>
<feature type="domain" description="Bcl-x interacting BH3" evidence="3">
    <location>
        <begin position="138"/>
        <end position="175"/>
    </location>
</feature>
<feature type="domain" description="Apoptosis Bim N-terminal" evidence="2">
    <location>
        <begin position="4"/>
        <end position="43"/>
    </location>
</feature>
<dbReference type="InterPro" id="IPR014771">
    <property type="entry name" value="Apoptosis_Bim_N"/>
</dbReference>
<dbReference type="KEGG" id="emc:129333201"/>
<accession>A0AA97L3H4</accession>
<evidence type="ECO:0000259" key="3">
    <source>
        <dbReference type="Pfam" id="PF08945"/>
    </source>
</evidence>
<gene>
    <name evidence="5" type="primary">BCL2L11</name>
</gene>
<evidence type="ECO:0000256" key="1">
    <source>
        <dbReference type="SAM" id="MobiDB-lite"/>
    </source>
</evidence>
<evidence type="ECO:0000313" key="4">
    <source>
        <dbReference type="Proteomes" id="UP001190640"/>
    </source>
</evidence>
<dbReference type="CTD" id="10018"/>
<protein>
    <submittedName>
        <fullName evidence="5">Bcl-2-like protein 11 isoform X1</fullName>
    </submittedName>
</protein>
<keyword evidence="4" id="KW-1185">Reference proteome</keyword>
<feature type="compositionally biased region" description="Polar residues" evidence="1">
    <location>
        <begin position="37"/>
        <end position="47"/>
    </location>
</feature>
<dbReference type="RefSeq" id="XP_054840676.1">
    <property type="nucleotide sequence ID" value="XM_054984701.1"/>
</dbReference>
<dbReference type="GeneID" id="129333201"/>
<evidence type="ECO:0000313" key="5">
    <source>
        <dbReference type="RefSeq" id="XP_054840676.1"/>
    </source>
</evidence>
<sequence>MAKQSSDLNSECDREGRQLQPAERPSQPQHLRPGAPTSLQTEYQGNHSGKRDGSSPSSPQGPLAPPSSPSPFATRSPLFMFVRRSPLLSRSSSGYFSFDIDRSPVPMSCDRATQTPSLPCQAFNHYLNAMGKQDHNASRRQSQSMPEDTRTEILIAQELRRIGDEFNASYSPRRGFLDYQPVNRPIVILRLLHYIVRLIWRMQ</sequence>
<dbReference type="PANTHER" id="PTHR12044">
    <property type="entry name" value="BCL2 INTERACTING MEDIATOR OF CELL DEATH"/>
    <property type="match status" value="1"/>
</dbReference>
<dbReference type="InterPro" id="IPR052133">
    <property type="entry name" value="Immune_Signaling-Apoptosis_Reg"/>
</dbReference>
<reference evidence="5" key="1">
    <citation type="submission" date="2025-08" db="UniProtKB">
        <authorList>
            <consortium name="RefSeq"/>
        </authorList>
    </citation>
    <scope>IDENTIFICATION</scope>
    <source>
        <tissue evidence="5">Blood</tissue>
    </source>
</reference>
<dbReference type="Pfam" id="PF08945">
    <property type="entry name" value="Bclx_interact"/>
    <property type="match status" value="1"/>
</dbReference>
<name>A0AA97L3H4_EUBMA</name>
<dbReference type="Proteomes" id="UP001190640">
    <property type="component" value="Chromosome 1"/>
</dbReference>